<name>A0A9N9EAQ2_9GLOM</name>
<accession>A0A9N9EAQ2</accession>
<organism evidence="1 2">
    <name type="scientific">Cetraspora pellucida</name>
    <dbReference type="NCBI Taxonomy" id="1433469"/>
    <lineage>
        <taxon>Eukaryota</taxon>
        <taxon>Fungi</taxon>
        <taxon>Fungi incertae sedis</taxon>
        <taxon>Mucoromycota</taxon>
        <taxon>Glomeromycotina</taxon>
        <taxon>Glomeromycetes</taxon>
        <taxon>Diversisporales</taxon>
        <taxon>Gigasporaceae</taxon>
        <taxon>Cetraspora</taxon>
    </lineage>
</organism>
<keyword evidence="2" id="KW-1185">Reference proteome</keyword>
<dbReference type="Proteomes" id="UP000789759">
    <property type="component" value="Unassembled WGS sequence"/>
</dbReference>
<evidence type="ECO:0000313" key="1">
    <source>
        <dbReference type="EMBL" id="CAG8668975.1"/>
    </source>
</evidence>
<proteinExistence type="predicted"/>
<comment type="caution">
    <text evidence="1">The sequence shown here is derived from an EMBL/GenBank/DDBJ whole genome shotgun (WGS) entry which is preliminary data.</text>
</comment>
<evidence type="ECO:0000313" key="2">
    <source>
        <dbReference type="Proteomes" id="UP000789759"/>
    </source>
</evidence>
<gene>
    <name evidence="1" type="ORF">CPELLU_LOCUS10174</name>
</gene>
<dbReference type="EMBL" id="CAJVQA010008252">
    <property type="protein sequence ID" value="CAG8668975.1"/>
    <property type="molecule type" value="Genomic_DNA"/>
</dbReference>
<sequence>MVEAMHEIKYTAKIKGYSFTIIRWIQTKKQESKSYAQVNKNLSHNTQQQAGQYKSLFNYSVVRAEFTLIGSFT</sequence>
<dbReference type="AlphaFoldDB" id="A0A9N9EAQ2"/>
<protein>
    <submittedName>
        <fullName evidence="1">2333_t:CDS:1</fullName>
    </submittedName>
</protein>
<reference evidence="1" key="1">
    <citation type="submission" date="2021-06" db="EMBL/GenBank/DDBJ databases">
        <authorList>
            <person name="Kallberg Y."/>
            <person name="Tangrot J."/>
            <person name="Rosling A."/>
        </authorList>
    </citation>
    <scope>NUCLEOTIDE SEQUENCE</scope>
    <source>
        <strain evidence="1">FL966</strain>
    </source>
</reference>